<protein>
    <submittedName>
        <fullName evidence="2">Putative cell wall-associated protein</fullName>
    </submittedName>
</protein>
<evidence type="ECO:0000256" key="1">
    <source>
        <dbReference type="SAM" id="MobiDB-lite"/>
    </source>
</evidence>
<organism evidence="2 3">
    <name type="scientific">Kordia algicida OT-1</name>
    <dbReference type="NCBI Taxonomy" id="391587"/>
    <lineage>
        <taxon>Bacteria</taxon>
        <taxon>Pseudomonadati</taxon>
        <taxon>Bacteroidota</taxon>
        <taxon>Flavobacteriia</taxon>
        <taxon>Flavobacteriales</taxon>
        <taxon>Flavobacteriaceae</taxon>
        <taxon>Kordia</taxon>
    </lineage>
</organism>
<name>A9CUB1_9FLAO</name>
<evidence type="ECO:0000313" key="2">
    <source>
        <dbReference type="EMBL" id="EDP94144.1"/>
    </source>
</evidence>
<dbReference type="InterPro" id="IPR022385">
    <property type="entry name" value="Rhs_assc_core"/>
</dbReference>
<dbReference type="AlphaFoldDB" id="A9CUB1"/>
<dbReference type="HOGENOM" id="CLU_338771_0_0_10"/>
<dbReference type="Gene3D" id="2.180.10.10">
    <property type="entry name" value="RHS repeat-associated core"/>
    <property type="match status" value="1"/>
</dbReference>
<gene>
    <name evidence="2" type="ORF">KAOT1_00150</name>
</gene>
<comment type="caution">
    <text evidence="2">The sequence shown here is derived from an EMBL/GenBank/DDBJ whole genome shotgun (WGS) entry which is preliminary data.</text>
</comment>
<feature type="compositionally biased region" description="Low complexity" evidence="1">
    <location>
        <begin position="767"/>
        <end position="794"/>
    </location>
</feature>
<feature type="non-terminal residue" evidence="2">
    <location>
        <position position="1"/>
    </location>
</feature>
<sequence length="839" mass="93982">YDALNRPVMTGLYWKEGNSWTRRQMQEAVDNSQNLNAFRVATPINNDNHYYDGFAFPGIKEIHAINYYEDYNFNESSLTLPSNSQIYGVQISSDTRTLPTGTKIRVLGTDDWITTITHYDQKGRPIYVASKNEYLSSFDITETKLNFTGKVLESKLVHTKNGNTPIITIDRFTYDSSGRLLTQKQQINDQEEELIVANTYDKLGILESKKVGNTEVNPLQEIDYSYTIRGWLKAINDVNTNDVNKLFSFKINYDNPDLNQTTHLFNGNISETHWKTANDMNLRSYSYNYDALNRITSAMYQSGQTLSSLANNDIENYSLNNVSYDKSGNILSLERMGVTQVANPTVDIIDQLTYNYASNSNTLVKVTDVADNAGFKDVNTTENDYMYDVNGNMTSDINKGIIPNGITYNHLNLPTTINFGDQGSISYIYDATGIKMAKIVQENNSFVKTQYAGNFIYKVDNANVESLVFFNHPEGYVEPTNDNTFSYTFQFKDYLGNIRLSYQDFDDNGVIDSNTEIKEESNYYPFGLKHNGYNNIVVGRSHNYGFSGKEENDELGLEWLDFSARNYNASIGRWMNIDPLAEDMRRHSPYNYAFNNPIYFIDPDGMKPFGTGDGDECTACKAIPNGAIFGGADLTKNKGSKVIEDEIRKVIKENNYSIFPVTPLEASSIEQIRNMVQDNITLNEGGSSIVDIVYETMGDLDLVADDKIQISYDGAEYDPETLVYLGTDQVVISEDNRNNNSGTTSTSNSSTIGGKGTLGTKNNSAEGSVSNTNSSSQSSSNSNGGGSTTTSKPKVHNYTANIYHTYTITYYNNGISNGVKRSQITIKANTKFSTLIKID</sequence>
<feature type="compositionally biased region" description="Low complexity" evidence="1">
    <location>
        <begin position="738"/>
        <end position="752"/>
    </location>
</feature>
<dbReference type="RefSeq" id="WP_007092614.1">
    <property type="nucleotide sequence ID" value="NZ_DS544873.1"/>
</dbReference>
<proteinExistence type="predicted"/>
<keyword evidence="3" id="KW-1185">Reference proteome</keyword>
<accession>A9CUB1</accession>
<dbReference type="EMBL" id="ABIB01000028">
    <property type="protein sequence ID" value="EDP94144.1"/>
    <property type="molecule type" value="Genomic_DNA"/>
</dbReference>
<dbReference type="Proteomes" id="UP000002945">
    <property type="component" value="Unassembled WGS sequence"/>
</dbReference>
<feature type="region of interest" description="Disordered" evidence="1">
    <location>
        <begin position="734"/>
        <end position="794"/>
    </location>
</feature>
<dbReference type="STRING" id="391587.KAOT1_00150"/>
<dbReference type="NCBIfam" id="TIGR03696">
    <property type="entry name" value="Rhs_assc_core"/>
    <property type="match status" value="1"/>
</dbReference>
<dbReference type="eggNOG" id="COG3209">
    <property type="taxonomic scope" value="Bacteria"/>
</dbReference>
<evidence type="ECO:0000313" key="3">
    <source>
        <dbReference type="Proteomes" id="UP000002945"/>
    </source>
</evidence>
<reference evidence="2 3" key="1">
    <citation type="journal article" date="2011" name="J. Bacteriol.">
        <title>Genome sequence of the algicidal bacterium Kordia algicida OT-1.</title>
        <authorList>
            <person name="Lee H.S."/>
            <person name="Kang S.G."/>
            <person name="Kwon K.K."/>
            <person name="Lee J.H."/>
            <person name="Kim S.J."/>
        </authorList>
    </citation>
    <scope>NUCLEOTIDE SEQUENCE [LARGE SCALE GENOMIC DNA]</scope>
    <source>
        <strain evidence="2 3">OT-1</strain>
    </source>
</reference>